<reference evidence="3" key="1">
    <citation type="submission" date="2020-07" db="EMBL/GenBank/DDBJ databases">
        <title>Huge and variable diversity of episymbiotic CPR bacteria and DPANN archaea in groundwater ecosystems.</title>
        <authorList>
            <person name="He C.Y."/>
            <person name="Keren R."/>
            <person name="Whittaker M."/>
            <person name="Farag I.F."/>
            <person name="Doudna J."/>
            <person name="Cate J.H.D."/>
            <person name="Banfield J.F."/>
        </authorList>
    </citation>
    <scope>NUCLEOTIDE SEQUENCE</scope>
    <source>
        <strain evidence="3">NC_groundwater_1586_Pr3_B-0.1um_66_15</strain>
    </source>
</reference>
<proteinExistence type="predicted"/>
<evidence type="ECO:0000256" key="2">
    <source>
        <dbReference type="SAM" id="Phobius"/>
    </source>
</evidence>
<dbReference type="EMBL" id="JACRAF010000025">
    <property type="protein sequence ID" value="MBI4921844.1"/>
    <property type="molecule type" value="Genomic_DNA"/>
</dbReference>
<keyword evidence="2" id="KW-0472">Membrane</keyword>
<organism evidence="3 4">
    <name type="scientific">Devosia nanyangense</name>
    <dbReference type="NCBI Taxonomy" id="1228055"/>
    <lineage>
        <taxon>Bacteria</taxon>
        <taxon>Pseudomonadati</taxon>
        <taxon>Pseudomonadota</taxon>
        <taxon>Alphaproteobacteria</taxon>
        <taxon>Hyphomicrobiales</taxon>
        <taxon>Devosiaceae</taxon>
        <taxon>Devosia</taxon>
    </lineage>
</organism>
<evidence type="ECO:0000256" key="1">
    <source>
        <dbReference type="SAM" id="MobiDB-lite"/>
    </source>
</evidence>
<accession>A0A933NWF4</accession>
<name>A0A933NWF4_9HYPH</name>
<evidence type="ECO:0000313" key="4">
    <source>
        <dbReference type="Proteomes" id="UP000782610"/>
    </source>
</evidence>
<dbReference type="AlphaFoldDB" id="A0A933NWF4"/>
<feature type="region of interest" description="Disordered" evidence="1">
    <location>
        <begin position="97"/>
        <end position="118"/>
    </location>
</feature>
<keyword evidence="2" id="KW-0812">Transmembrane</keyword>
<comment type="caution">
    <text evidence="3">The sequence shown here is derived from an EMBL/GenBank/DDBJ whole genome shotgun (WGS) entry which is preliminary data.</text>
</comment>
<feature type="transmembrane region" description="Helical" evidence="2">
    <location>
        <begin position="33"/>
        <end position="52"/>
    </location>
</feature>
<protein>
    <submittedName>
        <fullName evidence="3">Uncharacterized protein</fullName>
    </submittedName>
</protein>
<evidence type="ECO:0000313" key="3">
    <source>
        <dbReference type="EMBL" id="MBI4921844.1"/>
    </source>
</evidence>
<feature type="compositionally biased region" description="Pro residues" evidence="1">
    <location>
        <begin position="102"/>
        <end position="112"/>
    </location>
</feature>
<keyword evidence="2" id="KW-1133">Transmembrane helix</keyword>
<gene>
    <name evidence="3" type="ORF">HY834_08850</name>
</gene>
<sequence>MFFGHDLSFWIALFGAALVRVLTSPFHSILRASAQVFVSVFMAWLLTDIALAQAHLDPAIYKAPVGGLIALTADGIVRMILNWAANPADFLTMLQRLRGGGAPPPPAPPTPPAGGGGK</sequence>
<dbReference type="Proteomes" id="UP000782610">
    <property type="component" value="Unassembled WGS sequence"/>
</dbReference>